<keyword evidence="3" id="KW-1185">Reference proteome</keyword>
<organism evidence="2 3">
    <name type="scientific">Oryza sativa subsp. japonica</name>
    <name type="common">Rice</name>
    <dbReference type="NCBI Taxonomy" id="39947"/>
    <lineage>
        <taxon>Eukaryota</taxon>
        <taxon>Viridiplantae</taxon>
        <taxon>Streptophyta</taxon>
        <taxon>Embryophyta</taxon>
        <taxon>Tracheophyta</taxon>
        <taxon>Spermatophyta</taxon>
        <taxon>Magnoliopsida</taxon>
        <taxon>Liliopsida</taxon>
        <taxon>Poales</taxon>
        <taxon>Poaceae</taxon>
        <taxon>BOP clade</taxon>
        <taxon>Oryzoideae</taxon>
        <taxon>Oryzeae</taxon>
        <taxon>Oryzinae</taxon>
        <taxon>Oryza</taxon>
        <taxon>Oryza sativa</taxon>
    </lineage>
</organism>
<accession>A0A0P0XMV8</accession>
<evidence type="ECO:0000313" key="2">
    <source>
        <dbReference type="EMBL" id="BAT08507.1"/>
    </source>
</evidence>
<dbReference type="InParanoid" id="A0A0P0XMV8"/>
<dbReference type="Gramene" id="Os09t0464100-01">
    <property type="protein sequence ID" value="Os09t0464100-01"/>
    <property type="gene ID" value="Os09g0464100"/>
</dbReference>
<gene>
    <name evidence="2" type="ordered locus">Os09g0464100</name>
    <name evidence="2" type="ORF">OSNPB_090464100</name>
</gene>
<protein>
    <submittedName>
        <fullName evidence="2">Os09g0464100 protein</fullName>
    </submittedName>
</protein>
<proteinExistence type="predicted"/>
<evidence type="ECO:0000256" key="1">
    <source>
        <dbReference type="SAM" id="MobiDB-lite"/>
    </source>
</evidence>
<feature type="region of interest" description="Disordered" evidence="1">
    <location>
        <begin position="59"/>
        <end position="89"/>
    </location>
</feature>
<reference evidence="2 3" key="3">
    <citation type="journal article" date="2013" name="Rice">
        <title>Improvement of the Oryza sativa Nipponbare reference genome using next generation sequence and optical map data.</title>
        <authorList>
            <person name="Kawahara Y."/>
            <person name="de la Bastide M."/>
            <person name="Hamilton J.P."/>
            <person name="Kanamori H."/>
            <person name="McCombie W.R."/>
            <person name="Ouyang S."/>
            <person name="Schwartz D.C."/>
            <person name="Tanaka T."/>
            <person name="Wu J."/>
            <person name="Zhou S."/>
            <person name="Childs K.L."/>
            <person name="Davidson R.M."/>
            <person name="Lin H."/>
            <person name="Quesada-Ocampo L."/>
            <person name="Vaillancourt B."/>
            <person name="Sakai H."/>
            <person name="Lee S.S."/>
            <person name="Kim J."/>
            <person name="Numa H."/>
            <person name="Itoh T."/>
            <person name="Buell C.R."/>
            <person name="Matsumoto T."/>
        </authorList>
    </citation>
    <scope>NUCLEOTIDE SEQUENCE [LARGE SCALE GENOMIC DNA]</scope>
    <source>
        <strain evidence="3">cv. Nipponbare</strain>
    </source>
</reference>
<dbReference type="EMBL" id="AP014965">
    <property type="protein sequence ID" value="BAT08507.1"/>
    <property type="molecule type" value="Genomic_DNA"/>
</dbReference>
<dbReference type="PaxDb" id="39947-A0A0P0XMV8"/>
<evidence type="ECO:0000313" key="3">
    <source>
        <dbReference type="Proteomes" id="UP000059680"/>
    </source>
</evidence>
<reference evidence="3" key="1">
    <citation type="journal article" date="2005" name="Nature">
        <title>The map-based sequence of the rice genome.</title>
        <authorList>
            <consortium name="International rice genome sequencing project (IRGSP)"/>
            <person name="Matsumoto T."/>
            <person name="Wu J."/>
            <person name="Kanamori H."/>
            <person name="Katayose Y."/>
            <person name="Fujisawa M."/>
            <person name="Namiki N."/>
            <person name="Mizuno H."/>
            <person name="Yamamoto K."/>
            <person name="Antonio B.A."/>
            <person name="Baba T."/>
            <person name="Sakata K."/>
            <person name="Nagamura Y."/>
            <person name="Aoki H."/>
            <person name="Arikawa K."/>
            <person name="Arita K."/>
            <person name="Bito T."/>
            <person name="Chiden Y."/>
            <person name="Fujitsuka N."/>
            <person name="Fukunaka R."/>
            <person name="Hamada M."/>
            <person name="Harada C."/>
            <person name="Hayashi A."/>
            <person name="Hijishita S."/>
            <person name="Honda M."/>
            <person name="Hosokawa S."/>
            <person name="Ichikawa Y."/>
            <person name="Idonuma A."/>
            <person name="Iijima M."/>
            <person name="Ikeda M."/>
            <person name="Ikeno M."/>
            <person name="Ito K."/>
            <person name="Ito S."/>
            <person name="Ito T."/>
            <person name="Ito Y."/>
            <person name="Ito Y."/>
            <person name="Iwabuchi A."/>
            <person name="Kamiya K."/>
            <person name="Karasawa W."/>
            <person name="Kurita K."/>
            <person name="Katagiri S."/>
            <person name="Kikuta A."/>
            <person name="Kobayashi H."/>
            <person name="Kobayashi N."/>
            <person name="Machita K."/>
            <person name="Maehara T."/>
            <person name="Masukawa M."/>
            <person name="Mizubayashi T."/>
            <person name="Mukai Y."/>
            <person name="Nagasaki H."/>
            <person name="Nagata Y."/>
            <person name="Naito S."/>
            <person name="Nakashima M."/>
            <person name="Nakama Y."/>
            <person name="Nakamichi Y."/>
            <person name="Nakamura M."/>
            <person name="Meguro A."/>
            <person name="Negishi M."/>
            <person name="Ohta I."/>
            <person name="Ohta T."/>
            <person name="Okamoto M."/>
            <person name="Ono N."/>
            <person name="Saji S."/>
            <person name="Sakaguchi M."/>
            <person name="Sakai K."/>
            <person name="Shibata M."/>
            <person name="Shimokawa T."/>
            <person name="Song J."/>
            <person name="Takazaki Y."/>
            <person name="Terasawa K."/>
            <person name="Tsugane M."/>
            <person name="Tsuji K."/>
            <person name="Ueda S."/>
            <person name="Waki K."/>
            <person name="Yamagata H."/>
            <person name="Yamamoto M."/>
            <person name="Yamamoto S."/>
            <person name="Yamane H."/>
            <person name="Yoshiki S."/>
            <person name="Yoshihara R."/>
            <person name="Yukawa K."/>
            <person name="Zhong H."/>
            <person name="Yano M."/>
            <person name="Yuan Q."/>
            <person name="Ouyang S."/>
            <person name="Liu J."/>
            <person name="Jones K.M."/>
            <person name="Gansberger K."/>
            <person name="Moffat K."/>
            <person name="Hill J."/>
            <person name="Bera J."/>
            <person name="Fadrosh D."/>
            <person name="Jin S."/>
            <person name="Johri S."/>
            <person name="Kim M."/>
            <person name="Overton L."/>
            <person name="Reardon M."/>
            <person name="Tsitrin T."/>
            <person name="Vuong H."/>
            <person name="Weaver B."/>
            <person name="Ciecko A."/>
            <person name="Tallon L."/>
            <person name="Jackson J."/>
            <person name="Pai G."/>
            <person name="Aken S.V."/>
            <person name="Utterback T."/>
            <person name="Reidmuller S."/>
            <person name="Feldblyum T."/>
            <person name="Hsiao J."/>
            <person name="Zismann V."/>
            <person name="Iobst S."/>
            <person name="de Vazeille A.R."/>
            <person name="Buell C.R."/>
            <person name="Ying K."/>
            <person name="Li Y."/>
            <person name="Lu T."/>
            <person name="Huang Y."/>
            <person name="Zhao Q."/>
            <person name="Feng Q."/>
            <person name="Zhang L."/>
            <person name="Zhu J."/>
            <person name="Weng Q."/>
            <person name="Mu J."/>
            <person name="Lu Y."/>
            <person name="Fan D."/>
            <person name="Liu Y."/>
            <person name="Guan J."/>
            <person name="Zhang Y."/>
            <person name="Yu S."/>
            <person name="Liu X."/>
            <person name="Zhang Y."/>
            <person name="Hong G."/>
            <person name="Han B."/>
            <person name="Choisne N."/>
            <person name="Demange N."/>
            <person name="Orjeda G."/>
            <person name="Samain S."/>
            <person name="Cattolico L."/>
            <person name="Pelletier E."/>
            <person name="Couloux A."/>
            <person name="Segurens B."/>
            <person name="Wincker P."/>
            <person name="D'Hont A."/>
            <person name="Scarpelli C."/>
            <person name="Weissenbach J."/>
            <person name="Salanoubat M."/>
            <person name="Quetier F."/>
            <person name="Yu Y."/>
            <person name="Kim H.R."/>
            <person name="Rambo T."/>
            <person name="Currie J."/>
            <person name="Collura K."/>
            <person name="Luo M."/>
            <person name="Yang T."/>
            <person name="Ammiraju J.S.S."/>
            <person name="Engler F."/>
            <person name="Soderlund C."/>
            <person name="Wing R.A."/>
            <person name="Palmer L.E."/>
            <person name="de la Bastide M."/>
            <person name="Spiegel L."/>
            <person name="Nascimento L."/>
            <person name="Zutavern T."/>
            <person name="O'Shaughnessy A."/>
            <person name="Dike S."/>
            <person name="Dedhia N."/>
            <person name="Preston R."/>
            <person name="Balija V."/>
            <person name="McCombie W.R."/>
            <person name="Chow T."/>
            <person name="Chen H."/>
            <person name="Chung M."/>
            <person name="Chen C."/>
            <person name="Shaw J."/>
            <person name="Wu H."/>
            <person name="Hsiao K."/>
            <person name="Chao Y."/>
            <person name="Chu M."/>
            <person name="Cheng C."/>
            <person name="Hour A."/>
            <person name="Lee P."/>
            <person name="Lin S."/>
            <person name="Lin Y."/>
            <person name="Liou J."/>
            <person name="Liu S."/>
            <person name="Hsing Y."/>
            <person name="Raghuvanshi S."/>
            <person name="Mohanty A."/>
            <person name="Bharti A.K."/>
            <person name="Gaur A."/>
            <person name="Gupta V."/>
            <person name="Kumar D."/>
            <person name="Ravi V."/>
            <person name="Vij S."/>
            <person name="Kapur A."/>
            <person name="Khurana P."/>
            <person name="Khurana P."/>
            <person name="Khurana J.P."/>
            <person name="Tyagi A.K."/>
            <person name="Gaikwad K."/>
            <person name="Singh A."/>
            <person name="Dalal V."/>
            <person name="Srivastava S."/>
            <person name="Dixit A."/>
            <person name="Pal A.K."/>
            <person name="Ghazi I.A."/>
            <person name="Yadav M."/>
            <person name="Pandit A."/>
            <person name="Bhargava A."/>
            <person name="Sureshbabu K."/>
            <person name="Batra K."/>
            <person name="Sharma T.R."/>
            <person name="Mohapatra T."/>
            <person name="Singh N.K."/>
            <person name="Messing J."/>
            <person name="Nelson A.B."/>
            <person name="Fuks G."/>
            <person name="Kavchok S."/>
            <person name="Keizer G."/>
            <person name="Linton E."/>
            <person name="Llaca V."/>
            <person name="Song R."/>
            <person name="Tanyolac B."/>
            <person name="Young S."/>
            <person name="Ho-Il K."/>
            <person name="Hahn J.H."/>
            <person name="Sangsakoo G."/>
            <person name="Vanavichit A."/>
            <person name="de Mattos Luiz.A.T."/>
            <person name="Zimmer P.D."/>
            <person name="Malone G."/>
            <person name="Dellagostin O."/>
            <person name="de Oliveira A.C."/>
            <person name="Bevan M."/>
            <person name="Bancroft I."/>
            <person name="Minx P."/>
            <person name="Cordum H."/>
            <person name="Wilson R."/>
            <person name="Cheng Z."/>
            <person name="Jin W."/>
            <person name="Jiang J."/>
            <person name="Leong S.A."/>
            <person name="Iwama H."/>
            <person name="Gojobori T."/>
            <person name="Itoh T."/>
            <person name="Niimura Y."/>
            <person name="Fujii Y."/>
            <person name="Habara T."/>
            <person name="Sakai H."/>
            <person name="Sato Y."/>
            <person name="Wilson G."/>
            <person name="Kumar K."/>
            <person name="McCouch S."/>
            <person name="Juretic N."/>
            <person name="Hoen D."/>
            <person name="Wright S."/>
            <person name="Bruskiewich R."/>
            <person name="Bureau T."/>
            <person name="Miyao A."/>
            <person name="Hirochika H."/>
            <person name="Nishikawa T."/>
            <person name="Kadowaki K."/>
            <person name="Sugiura M."/>
            <person name="Burr B."/>
            <person name="Sasaki T."/>
        </authorList>
    </citation>
    <scope>NUCLEOTIDE SEQUENCE [LARGE SCALE GENOMIC DNA]</scope>
    <source>
        <strain evidence="3">cv. Nipponbare</strain>
    </source>
</reference>
<reference evidence="2 3" key="2">
    <citation type="journal article" date="2013" name="Plant Cell Physiol.">
        <title>Rice Annotation Project Database (RAP-DB): an integrative and interactive database for rice genomics.</title>
        <authorList>
            <person name="Sakai H."/>
            <person name="Lee S.S."/>
            <person name="Tanaka T."/>
            <person name="Numa H."/>
            <person name="Kim J."/>
            <person name="Kawahara Y."/>
            <person name="Wakimoto H."/>
            <person name="Yang C.C."/>
            <person name="Iwamoto M."/>
            <person name="Abe T."/>
            <person name="Yamada Y."/>
            <person name="Muto A."/>
            <person name="Inokuchi H."/>
            <person name="Ikemura T."/>
            <person name="Matsumoto T."/>
            <person name="Sasaki T."/>
            <person name="Itoh T."/>
        </authorList>
    </citation>
    <scope>NUCLEOTIDE SEQUENCE [LARGE SCALE GENOMIC DNA]</scope>
    <source>
        <strain evidence="3">cv. Nipponbare</strain>
    </source>
</reference>
<name>A0A0P0XMV8_ORYSJ</name>
<dbReference type="AlphaFoldDB" id="A0A0P0XMV8"/>
<sequence length="89" mass="10074">RCPTKTTGSTETKPSEEEHVVMPPWANLPFDLHATTTAPLPQRRYRPPDGPLRLLQVQSMGTKRARQIDPIQSPPRISRRAALGVRPRR</sequence>
<dbReference type="Proteomes" id="UP000059680">
    <property type="component" value="Chromosome 9"/>
</dbReference>
<feature type="non-terminal residue" evidence="2">
    <location>
        <position position="1"/>
    </location>
</feature>